<evidence type="ECO:0000313" key="1">
    <source>
        <dbReference type="EMBL" id="HIR39229.1"/>
    </source>
</evidence>
<name>A0A9D1AFU3_9FIRM</name>
<proteinExistence type="predicted"/>
<dbReference type="Pfam" id="PF00756">
    <property type="entry name" value="Esterase"/>
    <property type="match status" value="1"/>
</dbReference>
<dbReference type="InterPro" id="IPR000801">
    <property type="entry name" value="Esterase-like"/>
</dbReference>
<gene>
    <name evidence="1" type="ORF">IAB90_02500</name>
</gene>
<dbReference type="InterPro" id="IPR050583">
    <property type="entry name" value="Mycobacterial_A85_antigen"/>
</dbReference>
<dbReference type="PANTHER" id="PTHR48098:SF3">
    <property type="entry name" value="IRON(III) ENTEROBACTIN ESTERASE"/>
    <property type="match status" value="1"/>
</dbReference>
<dbReference type="Proteomes" id="UP000824179">
    <property type="component" value="Unassembled WGS sequence"/>
</dbReference>
<dbReference type="EMBL" id="DVHB01000048">
    <property type="protein sequence ID" value="HIR39229.1"/>
    <property type="molecule type" value="Genomic_DNA"/>
</dbReference>
<dbReference type="Gene3D" id="3.40.50.1820">
    <property type="entry name" value="alpha/beta hydrolase"/>
    <property type="match status" value="1"/>
</dbReference>
<organism evidence="1 2">
    <name type="scientific">Candidatus Coproplasma stercoripullorum</name>
    <dbReference type="NCBI Taxonomy" id="2840751"/>
    <lineage>
        <taxon>Bacteria</taxon>
        <taxon>Bacillati</taxon>
        <taxon>Bacillota</taxon>
        <taxon>Clostridia</taxon>
        <taxon>Eubacteriales</taxon>
        <taxon>Candidatus Coproplasma</taxon>
    </lineage>
</organism>
<dbReference type="SUPFAM" id="SSF53474">
    <property type="entry name" value="alpha/beta-Hydrolases"/>
    <property type="match status" value="1"/>
</dbReference>
<dbReference type="PANTHER" id="PTHR48098">
    <property type="entry name" value="ENTEROCHELIN ESTERASE-RELATED"/>
    <property type="match status" value="1"/>
</dbReference>
<protein>
    <submittedName>
        <fullName evidence="1">Esterase family protein</fullName>
    </submittedName>
</protein>
<dbReference type="InterPro" id="IPR029058">
    <property type="entry name" value="AB_hydrolase_fold"/>
</dbReference>
<comment type="caution">
    <text evidence="1">The sequence shown here is derived from an EMBL/GenBank/DDBJ whole genome shotgun (WGS) entry which is preliminary data.</text>
</comment>
<reference evidence="1" key="2">
    <citation type="journal article" date="2021" name="PeerJ">
        <title>Extensive microbial diversity within the chicken gut microbiome revealed by metagenomics and culture.</title>
        <authorList>
            <person name="Gilroy R."/>
            <person name="Ravi A."/>
            <person name="Getino M."/>
            <person name="Pursley I."/>
            <person name="Horton D.L."/>
            <person name="Alikhan N.F."/>
            <person name="Baker D."/>
            <person name="Gharbi K."/>
            <person name="Hall N."/>
            <person name="Watson M."/>
            <person name="Adriaenssens E.M."/>
            <person name="Foster-Nyarko E."/>
            <person name="Jarju S."/>
            <person name="Secka A."/>
            <person name="Antonio M."/>
            <person name="Oren A."/>
            <person name="Chaudhuri R.R."/>
            <person name="La Ragione R."/>
            <person name="Hildebrand F."/>
            <person name="Pallen M.J."/>
        </authorList>
    </citation>
    <scope>NUCLEOTIDE SEQUENCE</scope>
    <source>
        <strain evidence="1">ChiW25-3613</strain>
    </source>
</reference>
<reference evidence="1" key="1">
    <citation type="submission" date="2020-10" db="EMBL/GenBank/DDBJ databases">
        <authorList>
            <person name="Gilroy R."/>
        </authorList>
    </citation>
    <scope>NUCLEOTIDE SEQUENCE</scope>
    <source>
        <strain evidence="1">ChiW25-3613</strain>
    </source>
</reference>
<sequence>MNISYGKFYSRHLGREMEYKIYGTRGKPVLAIPCQGGRFYEFEDMRMLDVYAPYIEDGRIQVFTIDSIDYETLFGQGDPRARICRHEAWINYIMEEAVPHFSYINTQANGWEVRFLVAGLSLGALHAATLFFRYPDVFDALMSLSGIYTNEYCFGGYHDDLTYMNSPQQFVAGMPKDHPYIRKYNSGRIVLCVGRGAWENETLESTSAFAQVLKDKGIGAWVDYWGDDSRHDWDWWFVQAAYFLPKILDY</sequence>
<accession>A0A9D1AFU3</accession>
<evidence type="ECO:0000313" key="2">
    <source>
        <dbReference type="Proteomes" id="UP000824179"/>
    </source>
</evidence>
<dbReference type="AlphaFoldDB" id="A0A9D1AFU3"/>